<dbReference type="AlphaFoldDB" id="A0A8H3GRN7"/>
<comment type="caution">
    <text evidence="2">The sequence shown here is derived from an EMBL/GenBank/DDBJ whole genome shotgun (WGS) entry which is preliminary data.</text>
</comment>
<proteinExistence type="predicted"/>
<accession>A0A8H3GRN7</accession>
<evidence type="ECO:0000313" key="2">
    <source>
        <dbReference type="EMBL" id="CAE6461943.1"/>
    </source>
</evidence>
<dbReference type="EMBL" id="CAJMXA010001503">
    <property type="protein sequence ID" value="CAE6461943.1"/>
    <property type="molecule type" value="Genomic_DNA"/>
</dbReference>
<dbReference type="Proteomes" id="UP000663853">
    <property type="component" value="Unassembled WGS sequence"/>
</dbReference>
<name>A0A8H3GRN7_9AGAM</name>
<organism evidence="2 3">
    <name type="scientific">Rhizoctonia solani</name>
    <dbReference type="NCBI Taxonomy" id="456999"/>
    <lineage>
        <taxon>Eukaryota</taxon>
        <taxon>Fungi</taxon>
        <taxon>Dikarya</taxon>
        <taxon>Basidiomycota</taxon>
        <taxon>Agaricomycotina</taxon>
        <taxon>Agaricomycetes</taxon>
        <taxon>Cantharellales</taxon>
        <taxon>Ceratobasidiaceae</taxon>
        <taxon>Rhizoctonia</taxon>
    </lineage>
</organism>
<evidence type="ECO:0000313" key="3">
    <source>
        <dbReference type="Proteomes" id="UP000663853"/>
    </source>
</evidence>
<reference evidence="2" key="1">
    <citation type="submission" date="2021-01" db="EMBL/GenBank/DDBJ databases">
        <authorList>
            <person name="Kaushik A."/>
        </authorList>
    </citation>
    <scope>NUCLEOTIDE SEQUENCE</scope>
    <source>
        <strain evidence="2">AG6-10EEA</strain>
    </source>
</reference>
<sequence>MGAGGGGGCPPTLYPNPTPNDNAGQLAEEARVRMRRELGAEQLGTVTQWEGGVFVRDAAQPARLQQQMYALASRSGNDAALVSGIVNIATDVLGQTINTVSTSETEQRAAFLYIKDNQIISVVTKVWKNVPPSPNQSVAVAYVLAIIPVQSTPVQLEKLAALLRDAQRGVTGNRTDHHYFGDVWRMISSNQTPVPGLAPQPNPGYLPGVIPPQPRWEDD</sequence>
<gene>
    <name evidence="2" type="ORF">RDB_LOCUS63166</name>
</gene>
<evidence type="ECO:0000256" key="1">
    <source>
        <dbReference type="SAM" id="MobiDB-lite"/>
    </source>
</evidence>
<feature type="region of interest" description="Disordered" evidence="1">
    <location>
        <begin position="1"/>
        <end position="23"/>
    </location>
</feature>
<feature type="region of interest" description="Disordered" evidence="1">
    <location>
        <begin position="198"/>
        <end position="219"/>
    </location>
</feature>
<protein>
    <submittedName>
        <fullName evidence="2">Uncharacterized protein</fullName>
    </submittedName>
</protein>